<organism evidence="1">
    <name type="scientific">Propionibacterium freudenreichii</name>
    <dbReference type="NCBI Taxonomy" id="1744"/>
    <lineage>
        <taxon>Bacteria</taxon>
        <taxon>Bacillati</taxon>
        <taxon>Actinomycetota</taxon>
        <taxon>Actinomycetes</taxon>
        <taxon>Propionibacteriales</taxon>
        <taxon>Propionibacteriaceae</taxon>
        <taxon>Propionibacterium</taxon>
    </lineage>
</organism>
<proteinExistence type="predicted"/>
<reference evidence="1" key="1">
    <citation type="submission" date="2016-05" db="EMBL/GenBank/DDBJ databases">
        <authorList>
            <person name="Lavstsen T."/>
            <person name="Jespersen J.S."/>
        </authorList>
    </citation>
    <scope>NUCLEOTIDE SEQUENCE</scope>
    <source>
        <strain evidence="1">PFRJS10</strain>
    </source>
</reference>
<dbReference type="OrthoDB" id="3295542at2"/>
<dbReference type="InterPro" id="IPR019099">
    <property type="entry name" value="Uncharacterised_PGPGW_TM"/>
</dbReference>
<dbReference type="Pfam" id="PF09656">
    <property type="entry name" value="PGPGW"/>
    <property type="match status" value="1"/>
</dbReference>
<sequence>MEYVSLTSTDRSLRCAHLTRLRQRASVMATHGISPALPRRDIPRRERFAWRARIRANPPALLAYRVVVAIIGFAFIIAAGLTGWLPGPGGIPLFLAGMAILASEFRWAHSLTIRAMGVLRAFGRQSRRRKTLLVCGFLAAVLLLGYVALIIVGSPGWLPGWLHAALAMLPGVRG</sequence>
<evidence type="ECO:0000313" key="1">
    <source>
        <dbReference type="EMBL" id="SBN38752.1"/>
    </source>
</evidence>
<dbReference type="EMBL" id="LT576035">
    <property type="protein sequence ID" value="SBN38752.1"/>
    <property type="molecule type" value="Genomic_DNA"/>
</dbReference>
<protein>
    <recommendedName>
        <fullName evidence="2">TIGR02611 family protein</fullName>
    </recommendedName>
</protein>
<dbReference type="AlphaFoldDB" id="A0A2C7Z5W3"/>
<gene>
    <name evidence="1" type="ORF">PFR_JS10_1109</name>
</gene>
<name>A0A2C7Z5W3_9ACTN</name>
<evidence type="ECO:0008006" key="2">
    <source>
        <dbReference type="Google" id="ProtNLM"/>
    </source>
</evidence>
<accession>A0A2C7Z5W3</accession>